<accession>A0A1U9QWB4</accession>
<evidence type="ECO:0000259" key="1">
    <source>
        <dbReference type="Pfam" id="PF01636"/>
    </source>
</evidence>
<dbReference type="Pfam" id="PF01636">
    <property type="entry name" value="APH"/>
    <property type="match status" value="1"/>
</dbReference>
<keyword evidence="3" id="KW-1185">Reference proteome</keyword>
<dbReference type="Proteomes" id="UP000189677">
    <property type="component" value="Chromosome"/>
</dbReference>
<feature type="domain" description="Aminoglycoside phosphotransferase" evidence="1">
    <location>
        <begin position="33"/>
        <end position="262"/>
    </location>
</feature>
<dbReference type="Gene3D" id="3.30.200.20">
    <property type="entry name" value="Phosphorylase Kinase, domain 1"/>
    <property type="match status" value="1"/>
</dbReference>
<dbReference type="KEGG" id="snw:BBN63_18665"/>
<dbReference type="RefSeq" id="WP_078076529.1">
    <property type="nucleotide sequence ID" value="NZ_CP018047.1"/>
</dbReference>
<keyword evidence="2" id="KW-0808">Transferase</keyword>
<dbReference type="SUPFAM" id="SSF56112">
    <property type="entry name" value="Protein kinase-like (PK-like)"/>
    <property type="match status" value="1"/>
</dbReference>
<sequence length="301" mass="32229">MHADEVPTDVTLVRRLLAAQFPHWAGLPVVPFPSGGTVNAVYRLGDDMAVRLPRIEGGVEDVAKERRWLPRLAPHLPVPIPTVLGSGTPAEGYPWPWSVHRWLDGANPEAGQLIRPALMAADLAGFVMALRRIEPTDGPPAYRRGPLSAQDHETRAALGRLHALGGIIDTEAATAAWEVSLRAPGWDGPPVWVHSDLMPGNLLLDSAGRGRLGGVIDFGTVGVGEPAADLIPAWNLLPAGVRDGFRAALAADDATWARGRGWALSMALIQLPYYLHTNPTLAANARHVITEVLTDHATASR</sequence>
<reference evidence="2 3" key="1">
    <citation type="submission" date="2016-11" db="EMBL/GenBank/DDBJ databases">
        <title>Complete genome sequence of Streptomyces niveus SCSIO 3406.</title>
        <authorList>
            <person name="Zhu Q."/>
            <person name="Cheng W."/>
            <person name="Song Y."/>
            <person name="Li Q."/>
            <person name="Ju J."/>
        </authorList>
    </citation>
    <scope>NUCLEOTIDE SEQUENCE [LARGE SCALE GENOMIC DNA]</scope>
    <source>
        <strain evidence="2 3">SCSIO 3406</strain>
    </source>
</reference>
<dbReference type="EMBL" id="CP018047">
    <property type="protein sequence ID" value="AQU67945.1"/>
    <property type="molecule type" value="Genomic_DNA"/>
</dbReference>
<dbReference type="PANTHER" id="PTHR21310">
    <property type="entry name" value="AMINOGLYCOSIDE PHOSPHOTRANSFERASE-RELATED-RELATED"/>
    <property type="match status" value="1"/>
</dbReference>
<dbReference type="OrthoDB" id="9797603at2"/>
<dbReference type="Gene3D" id="3.90.1200.10">
    <property type="match status" value="1"/>
</dbReference>
<protein>
    <submittedName>
        <fullName evidence="2">Phosphotransferase</fullName>
    </submittedName>
</protein>
<dbReference type="CDD" id="cd05155">
    <property type="entry name" value="APH_ChoK_like_1"/>
    <property type="match status" value="1"/>
</dbReference>
<dbReference type="InterPro" id="IPR002575">
    <property type="entry name" value="Aminoglycoside_PTrfase"/>
</dbReference>
<gene>
    <name evidence="2" type="ORF">BBN63_18665</name>
</gene>
<dbReference type="GO" id="GO:0016740">
    <property type="term" value="F:transferase activity"/>
    <property type="evidence" value="ECO:0007669"/>
    <property type="project" value="UniProtKB-KW"/>
</dbReference>
<evidence type="ECO:0000313" key="2">
    <source>
        <dbReference type="EMBL" id="AQU67945.1"/>
    </source>
</evidence>
<evidence type="ECO:0000313" key="3">
    <source>
        <dbReference type="Proteomes" id="UP000189677"/>
    </source>
</evidence>
<organism evidence="2 3">
    <name type="scientific">Streptomyces niveus</name>
    <name type="common">Streptomyces spheroides</name>
    <dbReference type="NCBI Taxonomy" id="193462"/>
    <lineage>
        <taxon>Bacteria</taxon>
        <taxon>Bacillati</taxon>
        <taxon>Actinomycetota</taxon>
        <taxon>Actinomycetes</taxon>
        <taxon>Kitasatosporales</taxon>
        <taxon>Streptomycetaceae</taxon>
        <taxon>Streptomyces</taxon>
    </lineage>
</organism>
<dbReference type="PANTHER" id="PTHR21310:SF42">
    <property type="entry name" value="BIFUNCTIONAL AAC_APH"/>
    <property type="match status" value="1"/>
</dbReference>
<name>A0A1U9QWB4_STRNV</name>
<dbReference type="AlphaFoldDB" id="A0A1U9QWB4"/>
<proteinExistence type="predicted"/>
<dbReference type="InterPro" id="IPR011009">
    <property type="entry name" value="Kinase-like_dom_sf"/>
</dbReference>
<dbReference type="InterPro" id="IPR051678">
    <property type="entry name" value="AGP_Transferase"/>
</dbReference>